<evidence type="ECO:0000256" key="5">
    <source>
        <dbReference type="SAM" id="Phobius"/>
    </source>
</evidence>
<dbReference type="InterPro" id="IPR050307">
    <property type="entry name" value="Sterol_Desaturase_Related"/>
</dbReference>
<sequence length="271" mass="31527">MSSLYVFLALFVGFLLVEVALGRTRFQGQGWQNHLLDALSVVQSLVIIGPLVSLGSAALMGWLYPEGKQSLAHTPLWLQFIAFLLLDDLVQYWWHRTAHTYKALWPLHRMHHAAPYVGIRIWLRNGLFYYLLMPNLWLSGALIYVGFGQLYIGYYILKMVVTAAAHSELRWDSFLYRHAWLHPLAWVVERTISTPATHFAHHAQYDNDGIGHYKGNFSNLLFLWDVLFGTAVITRKYPPSFGLEEDRLLGTEKWYVQWLYPVFRTNRNKEN</sequence>
<evidence type="ECO:0000313" key="7">
    <source>
        <dbReference type="EMBL" id="MRW92450.1"/>
    </source>
</evidence>
<comment type="caution">
    <text evidence="7">The sequence shown here is derived from an EMBL/GenBank/DDBJ whole genome shotgun (WGS) entry which is preliminary data.</text>
</comment>
<keyword evidence="3 5" id="KW-1133">Transmembrane helix</keyword>
<dbReference type="GO" id="GO:0008610">
    <property type="term" value="P:lipid biosynthetic process"/>
    <property type="evidence" value="ECO:0007669"/>
    <property type="project" value="InterPro"/>
</dbReference>
<evidence type="ECO:0000256" key="3">
    <source>
        <dbReference type="ARBA" id="ARBA00022989"/>
    </source>
</evidence>
<dbReference type="RefSeq" id="WP_154379856.1">
    <property type="nucleotide sequence ID" value="NZ_WKJK01000011.1"/>
</dbReference>
<evidence type="ECO:0000259" key="6">
    <source>
        <dbReference type="Pfam" id="PF04116"/>
    </source>
</evidence>
<keyword evidence="4 5" id="KW-0472">Membrane</keyword>
<keyword evidence="8" id="KW-1185">Reference proteome</keyword>
<reference evidence="7 8" key="1">
    <citation type="submission" date="2019-11" db="EMBL/GenBank/DDBJ databases">
        <title>Novel species isolated from a subtropical stream in China.</title>
        <authorList>
            <person name="Lu H."/>
        </authorList>
    </citation>
    <scope>NUCLEOTIDE SEQUENCE [LARGE SCALE GENOMIC DNA]</scope>
    <source>
        <strain evidence="7 8">FT80W</strain>
    </source>
</reference>
<dbReference type="GO" id="GO:0016020">
    <property type="term" value="C:membrane"/>
    <property type="evidence" value="ECO:0007669"/>
    <property type="project" value="UniProtKB-SubCell"/>
</dbReference>
<evidence type="ECO:0000256" key="2">
    <source>
        <dbReference type="ARBA" id="ARBA00022692"/>
    </source>
</evidence>
<gene>
    <name evidence="7" type="ORF">GJ699_20845</name>
</gene>
<evidence type="ECO:0000256" key="4">
    <source>
        <dbReference type="ARBA" id="ARBA00023136"/>
    </source>
</evidence>
<comment type="subcellular location">
    <subcellularLocation>
        <location evidence="1">Membrane</location>
    </subcellularLocation>
</comment>
<name>A0A6I2L3Y4_9BURK</name>
<evidence type="ECO:0000256" key="1">
    <source>
        <dbReference type="ARBA" id="ARBA00004370"/>
    </source>
</evidence>
<keyword evidence="2 5" id="KW-0812">Transmembrane</keyword>
<organism evidence="7 8">
    <name type="scientific">Duganella guangzhouensis</name>
    <dbReference type="NCBI Taxonomy" id="2666084"/>
    <lineage>
        <taxon>Bacteria</taxon>
        <taxon>Pseudomonadati</taxon>
        <taxon>Pseudomonadota</taxon>
        <taxon>Betaproteobacteria</taxon>
        <taxon>Burkholderiales</taxon>
        <taxon>Oxalobacteraceae</taxon>
        <taxon>Telluria group</taxon>
        <taxon>Duganella</taxon>
    </lineage>
</organism>
<feature type="transmembrane region" description="Helical" evidence="5">
    <location>
        <begin position="38"/>
        <end position="64"/>
    </location>
</feature>
<dbReference type="EMBL" id="WKJK01000011">
    <property type="protein sequence ID" value="MRW92450.1"/>
    <property type="molecule type" value="Genomic_DNA"/>
</dbReference>
<dbReference type="Proteomes" id="UP000433309">
    <property type="component" value="Unassembled WGS sequence"/>
</dbReference>
<dbReference type="GO" id="GO:0005506">
    <property type="term" value="F:iron ion binding"/>
    <property type="evidence" value="ECO:0007669"/>
    <property type="project" value="InterPro"/>
</dbReference>
<feature type="transmembrane region" description="Helical" evidence="5">
    <location>
        <begin position="76"/>
        <end position="94"/>
    </location>
</feature>
<feature type="transmembrane region" description="Helical" evidence="5">
    <location>
        <begin position="136"/>
        <end position="157"/>
    </location>
</feature>
<protein>
    <submittedName>
        <fullName evidence="7">Fatty acid hydroxylase</fullName>
    </submittedName>
</protein>
<dbReference type="Pfam" id="PF04116">
    <property type="entry name" value="FA_hydroxylase"/>
    <property type="match status" value="1"/>
</dbReference>
<dbReference type="AlphaFoldDB" id="A0A6I2L3Y4"/>
<feature type="domain" description="Fatty acid hydroxylase" evidence="6">
    <location>
        <begin position="80"/>
        <end position="230"/>
    </location>
</feature>
<evidence type="ECO:0000313" key="8">
    <source>
        <dbReference type="Proteomes" id="UP000433309"/>
    </source>
</evidence>
<dbReference type="InterPro" id="IPR006694">
    <property type="entry name" value="Fatty_acid_hydroxylase"/>
</dbReference>
<dbReference type="PANTHER" id="PTHR11863">
    <property type="entry name" value="STEROL DESATURASE"/>
    <property type="match status" value="1"/>
</dbReference>
<proteinExistence type="predicted"/>
<dbReference type="GO" id="GO:0016491">
    <property type="term" value="F:oxidoreductase activity"/>
    <property type="evidence" value="ECO:0007669"/>
    <property type="project" value="InterPro"/>
</dbReference>
<accession>A0A6I2L3Y4</accession>